<dbReference type="AlphaFoldDB" id="A0A101RZE6"/>
<dbReference type="InterPro" id="IPR013815">
    <property type="entry name" value="ATP_grasp_subdomain_1"/>
</dbReference>
<dbReference type="PANTHER" id="PTHR43585:SF2">
    <property type="entry name" value="ATP-GRASP ENZYME FSQD"/>
    <property type="match status" value="1"/>
</dbReference>
<name>A0A101RZE6_9ACTN</name>
<evidence type="ECO:0000256" key="1">
    <source>
        <dbReference type="ARBA" id="ARBA00022598"/>
    </source>
</evidence>
<organism evidence="6 7">
    <name type="scientific">Streptomyces canus</name>
    <dbReference type="NCBI Taxonomy" id="58343"/>
    <lineage>
        <taxon>Bacteria</taxon>
        <taxon>Bacillati</taxon>
        <taxon>Actinomycetota</taxon>
        <taxon>Actinomycetes</taxon>
        <taxon>Kitasatosporales</taxon>
        <taxon>Streptomycetaceae</taxon>
        <taxon>Streptomyces</taxon>
        <taxon>Streptomyces aurantiacus group</taxon>
    </lineage>
</organism>
<dbReference type="InterPro" id="IPR052032">
    <property type="entry name" value="ATP-dep_AA_Ligase"/>
</dbReference>
<dbReference type="Gene3D" id="3.30.470.20">
    <property type="entry name" value="ATP-grasp fold, B domain"/>
    <property type="match status" value="1"/>
</dbReference>
<comment type="caution">
    <text evidence="6">The sequence shown here is derived from an EMBL/GenBank/DDBJ whole genome shotgun (WGS) entry which is preliminary data.</text>
</comment>
<gene>
    <name evidence="6" type="ORF">AQJ46_29140</name>
</gene>
<dbReference type="PANTHER" id="PTHR43585">
    <property type="entry name" value="FUMIPYRROLE BIOSYNTHESIS PROTEIN C"/>
    <property type="match status" value="1"/>
</dbReference>
<dbReference type="Proteomes" id="UP000053669">
    <property type="component" value="Unassembled WGS sequence"/>
</dbReference>
<dbReference type="InterPro" id="IPR003806">
    <property type="entry name" value="ATP-grasp_PylC-type"/>
</dbReference>
<evidence type="ECO:0000259" key="5">
    <source>
        <dbReference type="PROSITE" id="PS50975"/>
    </source>
</evidence>
<protein>
    <recommendedName>
        <fullName evidence="5">ATP-grasp domain-containing protein</fullName>
    </recommendedName>
</protein>
<reference evidence="6 7" key="1">
    <citation type="submission" date="2015-10" db="EMBL/GenBank/DDBJ databases">
        <title>Draft genome sequence of Streptomyces canus DSM 40017, type strain for the species Streptomyces canus.</title>
        <authorList>
            <person name="Ruckert C."/>
            <person name="Winkler A."/>
            <person name="Kalinowski J."/>
            <person name="Kampfer P."/>
            <person name="Glaeser S."/>
        </authorList>
    </citation>
    <scope>NUCLEOTIDE SEQUENCE [LARGE SCALE GENOMIC DNA]</scope>
    <source>
        <strain evidence="6 7">DSM 40017</strain>
    </source>
</reference>
<proteinExistence type="predicted"/>
<evidence type="ECO:0000256" key="4">
    <source>
        <dbReference type="PROSITE-ProRule" id="PRU00409"/>
    </source>
</evidence>
<keyword evidence="2 4" id="KW-0547">Nucleotide-binding</keyword>
<dbReference type="GO" id="GO:0046872">
    <property type="term" value="F:metal ion binding"/>
    <property type="evidence" value="ECO:0007669"/>
    <property type="project" value="InterPro"/>
</dbReference>
<dbReference type="Pfam" id="PF02655">
    <property type="entry name" value="ATP-grasp_3"/>
    <property type="match status" value="1"/>
</dbReference>
<feature type="domain" description="ATP-grasp" evidence="5">
    <location>
        <begin position="117"/>
        <end position="309"/>
    </location>
</feature>
<dbReference type="GO" id="GO:0005524">
    <property type="term" value="F:ATP binding"/>
    <property type="evidence" value="ECO:0007669"/>
    <property type="project" value="UniProtKB-UniRule"/>
</dbReference>
<evidence type="ECO:0000313" key="7">
    <source>
        <dbReference type="Proteomes" id="UP000053669"/>
    </source>
</evidence>
<keyword evidence="1" id="KW-0436">Ligase</keyword>
<evidence type="ECO:0000256" key="2">
    <source>
        <dbReference type="ARBA" id="ARBA00022741"/>
    </source>
</evidence>
<dbReference type="Gene3D" id="3.30.1490.20">
    <property type="entry name" value="ATP-grasp fold, A domain"/>
    <property type="match status" value="1"/>
</dbReference>
<dbReference type="GO" id="GO:0016874">
    <property type="term" value="F:ligase activity"/>
    <property type="evidence" value="ECO:0007669"/>
    <property type="project" value="UniProtKB-KW"/>
</dbReference>
<dbReference type="STRING" id="58343.AQJ46_29140"/>
<dbReference type="EMBL" id="LMWU01000029">
    <property type="protein sequence ID" value="KUN64512.1"/>
    <property type="molecule type" value="Genomic_DNA"/>
</dbReference>
<dbReference type="PROSITE" id="PS50975">
    <property type="entry name" value="ATP_GRASP"/>
    <property type="match status" value="1"/>
</dbReference>
<dbReference type="InterPro" id="IPR011761">
    <property type="entry name" value="ATP-grasp"/>
</dbReference>
<evidence type="ECO:0000256" key="3">
    <source>
        <dbReference type="ARBA" id="ARBA00022840"/>
    </source>
</evidence>
<accession>A0A101RZE6</accession>
<dbReference type="RefSeq" id="WP_059208404.1">
    <property type="nucleotide sequence ID" value="NZ_KQ948665.1"/>
</dbReference>
<keyword evidence="3 4" id="KW-0067">ATP-binding</keyword>
<evidence type="ECO:0000313" key="6">
    <source>
        <dbReference type="EMBL" id="KUN64512.1"/>
    </source>
</evidence>
<sequence length="404" mass="43314">MRTYDDGLILLAHRIPAQVTPVGEWLAEVADRVVLITSEEAGPGYAGQFGEVIPVADYSGSDAVIAHVDRLCAKHPVSAVVHGTEDDILRLARARDRHGIAGLTGADALVFRDKHAMKTAVAAAVPTPRFLAPAANADAQEFAERAGWPVVVKPRLGYGSRGVAVVHDVGELTAQLSGHDPDDVLIEAYLPGAVHHVDGFMQEGKVLFALPSRYVNSCLSFADGESLGSAQLDEHDPLGERLVDFAERVVAALPPTGFTPFHLEVFLHEDTEELYFCEIGARLGGGHVYETLTLSTGVNPVELWFRDQAGVSCGDVPVARGLECYGWLLVPPRRGTLEEITDMRLPDSVVQCRLPDELPAAYTGATASTDAVVSFVVRGTDNAAVEAALHECAQWASDALRWSV</sequence>
<dbReference type="Gene3D" id="3.40.50.20">
    <property type="match status" value="1"/>
</dbReference>
<dbReference type="SUPFAM" id="SSF56059">
    <property type="entry name" value="Glutathione synthetase ATP-binding domain-like"/>
    <property type="match status" value="1"/>
</dbReference>